<dbReference type="CDD" id="cd02233">
    <property type="entry name" value="cupin_HNL-like"/>
    <property type="match status" value="1"/>
</dbReference>
<feature type="chain" id="PRO_5002489263" description="Cupin type-2 domain-containing protein" evidence="1">
    <location>
        <begin position="23"/>
        <end position="170"/>
    </location>
</feature>
<dbReference type="SUPFAM" id="SSF51182">
    <property type="entry name" value="RmlC-like cupins"/>
    <property type="match status" value="1"/>
</dbReference>
<dbReference type="HOGENOM" id="CLU_072993_2_1_10"/>
<proteinExistence type="predicted"/>
<evidence type="ECO:0000313" key="4">
    <source>
        <dbReference type="Proteomes" id="UP000033047"/>
    </source>
</evidence>
<dbReference type="AlphaFoldDB" id="A0A0F5J6D1"/>
<dbReference type="PATRIC" id="fig|927665.4.peg.3679"/>
<evidence type="ECO:0000259" key="2">
    <source>
        <dbReference type="Pfam" id="PF07883"/>
    </source>
</evidence>
<feature type="domain" description="Cupin type-2" evidence="2">
    <location>
        <begin position="78"/>
        <end position="135"/>
    </location>
</feature>
<accession>A0A0F5J6D1</accession>
<evidence type="ECO:0000256" key="1">
    <source>
        <dbReference type="SAM" id="SignalP"/>
    </source>
</evidence>
<evidence type="ECO:0000313" key="3">
    <source>
        <dbReference type="EMBL" id="KKB53349.1"/>
    </source>
</evidence>
<reference evidence="3 4" key="1">
    <citation type="submission" date="2013-04" db="EMBL/GenBank/DDBJ databases">
        <title>The Genome Sequence of Parabacteroides goldsteinii DSM 19448.</title>
        <authorList>
            <consortium name="The Broad Institute Genomics Platform"/>
            <person name="Earl A."/>
            <person name="Ward D."/>
            <person name="Feldgarden M."/>
            <person name="Gevers D."/>
            <person name="Martens E."/>
            <person name="Sakamoto M."/>
            <person name="Benno Y."/>
            <person name="Song Y."/>
            <person name="Liu C."/>
            <person name="Lee J."/>
            <person name="Bolanos M."/>
            <person name="Vaisanen M.L."/>
            <person name="Finegold S.M."/>
            <person name="Walker B."/>
            <person name="Young S."/>
            <person name="Zeng Q."/>
            <person name="Gargeya S."/>
            <person name="Fitzgerald M."/>
            <person name="Haas B."/>
            <person name="Abouelleil A."/>
            <person name="Allen A.W."/>
            <person name="Alvarado L."/>
            <person name="Arachchi H.M."/>
            <person name="Berlin A.M."/>
            <person name="Chapman S.B."/>
            <person name="Gainer-Dewar J."/>
            <person name="Goldberg J."/>
            <person name="Griggs A."/>
            <person name="Gujja S."/>
            <person name="Hansen M."/>
            <person name="Howarth C."/>
            <person name="Imamovic A."/>
            <person name="Ireland A."/>
            <person name="Larimer J."/>
            <person name="McCowan C."/>
            <person name="Murphy C."/>
            <person name="Pearson M."/>
            <person name="Poon T.W."/>
            <person name="Priest M."/>
            <person name="Roberts A."/>
            <person name="Saif S."/>
            <person name="Shea T."/>
            <person name="Sisk P."/>
            <person name="Sykes S."/>
            <person name="Wortman J."/>
            <person name="Nusbaum C."/>
            <person name="Birren B."/>
        </authorList>
    </citation>
    <scope>NUCLEOTIDE SEQUENCE [LARGE SCALE GENOMIC DNA]</scope>
    <source>
        <strain evidence="3 4">DSM 19448</strain>
    </source>
</reference>
<sequence length="170" mass="18760">MKNNSVIILICMALFAVNVCNSKNNNGNNQTVEIMEDKTQVKEPVLGLGNPITANFSGDAWLKMLSTQPEYDCNIYNVTFAPGTRNNWHSHAVGQILLCTEGVGYYQERGKPAQRLQPGDVVNIPANTVHWHGAAPDSRFTHIGITPKVSENSAEWLGEVTDEEYTEAVK</sequence>
<keyword evidence="1" id="KW-0732">Signal</keyword>
<protein>
    <recommendedName>
        <fullName evidence="2">Cupin type-2 domain-containing protein</fullName>
    </recommendedName>
</protein>
<comment type="caution">
    <text evidence="3">The sequence shown here is derived from an EMBL/GenBank/DDBJ whole genome shotgun (WGS) entry which is preliminary data.</text>
</comment>
<dbReference type="RefSeq" id="WP_082207561.1">
    <property type="nucleotide sequence ID" value="NZ_KQ033913.1"/>
</dbReference>
<dbReference type="InterPro" id="IPR047263">
    <property type="entry name" value="HNL-like_cupin"/>
</dbReference>
<dbReference type="Proteomes" id="UP000033047">
    <property type="component" value="Unassembled WGS sequence"/>
</dbReference>
<dbReference type="InterPro" id="IPR011051">
    <property type="entry name" value="RmlC_Cupin_sf"/>
</dbReference>
<dbReference type="PANTHER" id="PTHR43698">
    <property type="entry name" value="RIBD C-TERMINAL DOMAIN CONTAINING PROTEIN"/>
    <property type="match status" value="1"/>
</dbReference>
<dbReference type="InterPro" id="IPR013096">
    <property type="entry name" value="Cupin_2"/>
</dbReference>
<feature type="signal peptide" evidence="1">
    <location>
        <begin position="1"/>
        <end position="22"/>
    </location>
</feature>
<organism evidence="3 4">
    <name type="scientific">Parabacteroides goldsteinii DSM 19448 = WAL 12034</name>
    <dbReference type="NCBI Taxonomy" id="927665"/>
    <lineage>
        <taxon>Bacteria</taxon>
        <taxon>Pseudomonadati</taxon>
        <taxon>Bacteroidota</taxon>
        <taxon>Bacteroidia</taxon>
        <taxon>Bacteroidales</taxon>
        <taxon>Tannerellaceae</taxon>
        <taxon>Parabacteroides</taxon>
    </lineage>
</organism>
<dbReference type="Gene3D" id="2.60.120.10">
    <property type="entry name" value="Jelly Rolls"/>
    <property type="match status" value="1"/>
</dbReference>
<dbReference type="STRING" id="927665.HMPREF1535_03577"/>
<dbReference type="EMBL" id="AQHV01000015">
    <property type="protein sequence ID" value="KKB53349.1"/>
    <property type="molecule type" value="Genomic_DNA"/>
</dbReference>
<name>A0A0F5J6D1_9BACT</name>
<dbReference type="Pfam" id="PF07883">
    <property type="entry name" value="Cupin_2"/>
    <property type="match status" value="1"/>
</dbReference>
<dbReference type="PANTHER" id="PTHR43698:SF1">
    <property type="entry name" value="BLL4564 PROTEIN"/>
    <property type="match status" value="1"/>
</dbReference>
<dbReference type="InterPro" id="IPR014710">
    <property type="entry name" value="RmlC-like_jellyroll"/>
</dbReference>
<gene>
    <name evidence="3" type="ORF">HMPREF1535_03577</name>
</gene>